<evidence type="ECO:0000313" key="1">
    <source>
        <dbReference type="EMBL" id="TKW68306.1"/>
    </source>
</evidence>
<organism evidence="1 2">
    <name type="scientific">Paracoccus denitrificans</name>
    <dbReference type="NCBI Taxonomy" id="266"/>
    <lineage>
        <taxon>Bacteria</taxon>
        <taxon>Pseudomonadati</taxon>
        <taxon>Pseudomonadota</taxon>
        <taxon>Alphaproteobacteria</taxon>
        <taxon>Rhodobacterales</taxon>
        <taxon>Paracoccaceae</taxon>
        <taxon>Paracoccus</taxon>
    </lineage>
</organism>
<accession>A0A533IA18</accession>
<sequence length="89" mass="9667">MAAWTGDPFSLWPYYKKRLTAPCFAGTGLKYQDQFVPCPGLAAPLATGRCGGIGGLSVSTRKFAQTGWQGRVSRFILHQLSEGYVVDPL</sequence>
<proteinExistence type="predicted"/>
<dbReference type="Proteomes" id="UP000315344">
    <property type="component" value="Unassembled WGS sequence"/>
</dbReference>
<comment type="caution">
    <text evidence="1">The sequence shown here is derived from an EMBL/GenBank/DDBJ whole genome shotgun (WGS) entry which is preliminary data.</text>
</comment>
<dbReference type="EMBL" id="VAFL01000002">
    <property type="protein sequence ID" value="TKW68306.1"/>
    <property type="molecule type" value="Genomic_DNA"/>
</dbReference>
<protein>
    <submittedName>
        <fullName evidence="1">Uncharacterized protein</fullName>
    </submittedName>
</protein>
<dbReference type="AlphaFoldDB" id="A0A533IA18"/>
<name>A0A533IA18_PARDE</name>
<reference evidence="1 2" key="1">
    <citation type="journal article" date="2017" name="Nat. Commun.">
        <title>In situ click chemistry generation of cyclooxygenase-2 inhibitors.</title>
        <authorList>
            <person name="Bhardwaj A."/>
            <person name="Kaur J."/>
            <person name="Wuest M."/>
            <person name="Wuest F."/>
        </authorList>
    </citation>
    <scope>NUCLEOTIDE SEQUENCE [LARGE SCALE GENOMIC DNA]</scope>
    <source>
        <strain evidence="1">S2_012_000_R3_94</strain>
    </source>
</reference>
<evidence type="ECO:0000313" key="2">
    <source>
        <dbReference type="Proteomes" id="UP000315344"/>
    </source>
</evidence>
<gene>
    <name evidence="1" type="ORF">DI616_04215</name>
</gene>